<comment type="caution">
    <text evidence="1">The sequence shown here is derived from an EMBL/GenBank/DDBJ whole genome shotgun (WGS) entry which is preliminary data.</text>
</comment>
<organism evidence="1 2">
    <name type="scientific">Pistacia integerrima</name>
    <dbReference type="NCBI Taxonomy" id="434235"/>
    <lineage>
        <taxon>Eukaryota</taxon>
        <taxon>Viridiplantae</taxon>
        <taxon>Streptophyta</taxon>
        <taxon>Embryophyta</taxon>
        <taxon>Tracheophyta</taxon>
        <taxon>Spermatophyta</taxon>
        <taxon>Magnoliopsida</taxon>
        <taxon>eudicotyledons</taxon>
        <taxon>Gunneridae</taxon>
        <taxon>Pentapetalae</taxon>
        <taxon>rosids</taxon>
        <taxon>malvids</taxon>
        <taxon>Sapindales</taxon>
        <taxon>Anacardiaceae</taxon>
        <taxon>Pistacia</taxon>
    </lineage>
</organism>
<reference evidence="2" key="1">
    <citation type="journal article" date="2023" name="G3 (Bethesda)">
        <title>Genome assembly and association tests identify interacting loci associated with vigor, precocity, and sex in interspecific pistachio rootstocks.</title>
        <authorList>
            <person name="Palmer W."/>
            <person name="Jacygrad E."/>
            <person name="Sagayaradj S."/>
            <person name="Cavanaugh K."/>
            <person name="Han R."/>
            <person name="Bertier L."/>
            <person name="Beede B."/>
            <person name="Kafkas S."/>
            <person name="Golino D."/>
            <person name="Preece J."/>
            <person name="Michelmore R."/>
        </authorList>
    </citation>
    <scope>NUCLEOTIDE SEQUENCE [LARGE SCALE GENOMIC DNA]</scope>
</reference>
<accession>A0ACC0ZDB1</accession>
<dbReference type="Proteomes" id="UP001163603">
    <property type="component" value="Chromosome 2"/>
</dbReference>
<protein>
    <submittedName>
        <fullName evidence="1">Uncharacterized protein</fullName>
    </submittedName>
</protein>
<name>A0ACC0ZDB1_9ROSI</name>
<gene>
    <name evidence="1" type="ORF">Pint_15576</name>
</gene>
<evidence type="ECO:0000313" key="1">
    <source>
        <dbReference type="EMBL" id="KAJ0048460.1"/>
    </source>
</evidence>
<sequence length="319" mass="36752">MSNILHVFELKSVLLHPWSALASLLLLIFVTKWCFFTYTTRNKHFPPSPSKLPVIGNLHQIGSLPHRSLHSMAQRYGPIMLLSLGKVPTLVVSSADVAREIMKTHDIIFSNRPDSKIPRRLLYDYKDLSLAPYGEYWRQMRSICMLQLLSMKRVQSFRVIREEETHLMLKKIEESCECSSLIDLSEVIASLTNDIVCRVAFGRKYSEGECGKKFKKLLEEFGELLGVFNVGDFIPWLGWLNYVTGLKVRVEKVFREFDDFLDGIVDEHMEKKVATIEDQKDFVDVLLEIQKDSKNGDSVGRDGIKAIILKKRSRKSHFL</sequence>
<proteinExistence type="predicted"/>
<dbReference type="EMBL" id="CM047737">
    <property type="protein sequence ID" value="KAJ0048460.1"/>
    <property type="molecule type" value="Genomic_DNA"/>
</dbReference>
<evidence type="ECO:0000313" key="2">
    <source>
        <dbReference type="Proteomes" id="UP001163603"/>
    </source>
</evidence>
<keyword evidence="2" id="KW-1185">Reference proteome</keyword>